<evidence type="ECO:0000256" key="2">
    <source>
        <dbReference type="ARBA" id="ARBA00022692"/>
    </source>
</evidence>
<comment type="similarity">
    <text evidence="5">Belongs to the SAT4 family.</text>
</comment>
<feature type="transmembrane region" description="Helical" evidence="7">
    <location>
        <begin position="210"/>
        <end position="236"/>
    </location>
</feature>
<feature type="domain" description="Rhodopsin" evidence="8">
    <location>
        <begin position="31"/>
        <end position="273"/>
    </location>
</feature>
<keyword evidence="2 7" id="KW-0812">Transmembrane</keyword>
<dbReference type="PANTHER" id="PTHR33048:SF140">
    <property type="entry name" value="ATPASE, PUTATIVE (EUROFUNG)-RELATED"/>
    <property type="match status" value="1"/>
</dbReference>
<reference evidence="9 10" key="1">
    <citation type="journal article" date="2016" name="BMC Genomics">
        <title>Genome sequencing and secondary metabolism of the postharvest pathogen Penicillium griseofulvum.</title>
        <authorList>
            <person name="Banani H."/>
            <person name="Marcet-Houben M."/>
            <person name="Ballester A.R."/>
            <person name="Abbruscato P."/>
            <person name="Gonzalez-Candelas L."/>
            <person name="Gabaldon T."/>
            <person name="Spadaro D."/>
        </authorList>
    </citation>
    <scope>NUCLEOTIDE SEQUENCE [LARGE SCALE GENOMIC DNA]</scope>
    <source>
        <strain evidence="9 10">PG3</strain>
    </source>
</reference>
<dbReference type="OrthoDB" id="5329176at2759"/>
<dbReference type="Proteomes" id="UP000070168">
    <property type="component" value="Unassembled WGS sequence"/>
</dbReference>
<evidence type="ECO:0000256" key="4">
    <source>
        <dbReference type="ARBA" id="ARBA00023136"/>
    </source>
</evidence>
<evidence type="ECO:0000256" key="5">
    <source>
        <dbReference type="ARBA" id="ARBA00038359"/>
    </source>
</evidence>
<dbReference type="OMA" id="TTLWGET"/>
<sequence length="374" mass="41549">MGASMPLVGRSLAIFTVSVVMMSIAIVTVLLRSFVRLNILRAFGWDDILMVAALILFILLDVCCVNGAMHGVGHTRTDFTSMEVYKKALVWWWLGQMLYIWASAVAKISISVALLRLAVEKSYRAILWSIIGVVTAIGLMFWLVLLFACNPIAHFWERVDGTSTGTCLPMSTLVAIAYFYSSVTIFCDIALGLLPAFLVWKLQMNSRTKLAVGGILGLGAIAGVAVICRLPFLRFYSDDNFLYSTYQIAIWSVIETGLGIIAGSLITLRPLFRWLLDEHSTRNHKSPHQGKYSKPYRLSSLQSEAIRGSQNTKYWRPDVDPDGHQSTVVAASSQRRNKLSISNSSQEALYPEPMSPNHVTIQKTFVQTVSEGNK</sequence>
<evidence type="ECO:0000313" key="9">
    <source>
        <dbReference type="EMBL" id="KXG48375.1"/>
    </source>
</evidence>
<gene>
    <name evidence="9" type="ORF">PGRI_022450</name>
</gene>
<dbReference type="GO" id="GO:0016020">
    <property type="term" value="C:membrane"/>
    <property type="evidence" value="ECO:0007669"/>
    <property type="project" value="UniProtKB-SubCell"/>
</dbReference>
<dbReference type="Pfam" id="PF20684">
    <property type="entry name" value="Fung_rhodopsin"/>
    <property type="match status" value="1"/>
</dbReference>
<feature type="transmembrane region" description="Helical" evidence="7">
    <location>
        <begin position="47"/>
        <end position="69"/>
    </location>
</feature>
<comment type="subcellular location">
    <subcellularLocation>
        <location evidence="1">Membrane</location>
        <topology evidence="1">Multi-pass membrane protein</topology>
    </subcellularLocation>
</comment>
<dbReference type="InterPro" id="IPR049326">
    <property type="entry name" value="Rhodopsin_dom_fungi"/>
</dbReference>
<feature type="transmembrane region" description="Helical" evidence="7">
    <location>
        <begin position="127"/>
        <end position="153"/>
    </location>
</feature>
<dbReference type="PANTHER" id="PTHR33048">
    <property type="entry name" value="PTH11-LIKE INTEGRAL MEMBRANE PROTEIN (AFU_ORTHOLOGUE AFUA_5G11245)"/>
    <property type="match status" value="1"/>
</dbReference>
<feature type="transmembrane region" description="Helical" evidence="7">
    <location>
        <begin position="248"/>
        <end position="272"/>
    </location>
</feature>
<feature type="compositionally biased region" description="Polar residues" evidence="6">
    <location>
        <begin position="324"/>
        <end position="347"/>
    </location>
</feature>
<feature type="region of interest" description="Disordered" evidence="6">
    <location>
        <begin position="312"/>
        <end position="356"/>
    </location>
</feature>
<evidence type="ECO:0000256" key="3">
    <source>
        <dbReference type="ARBA" id="ARBA00022989"/>
    </source>
</evidence>
<organism evidence="9 10">
    <name type="scientific">Penicillium patulum</name>
    <name type="common">Penicillium griseofulvum</name>
    <dbReference type="NCBI Taxonomy" id="5078"/>
    <lineage>
        <taxon>Eukaryota</taxon>
        <taxon>Fungi</taxon>
        <taxon>Dikarya</taxon>
        <taxon>Ascomycota</taxon>
        <taxon>Pezizomycotina</taxon>
        <taxon>Eurotiomycetes</taxon>
        <taxon>Eurotiomycetidae</taxon>
        <taxon>Eurotiales</taxon>
        <taxon>Aspergillaceae</taxon>
        <taxon>Penicillium</taxon>
    </lineage>
</organism>
<proteinExistence type="inferred from homology"/>
<accession>A0A135LHE4</accession>
<feature type="transmembrane region" description="Helical" evidence="7">
    <location>
        <begin position="173"/>
        <end position="198"/>
    </location>
</feature>
<feature type="transmembrane region" description="Helical" evidence="7">
    <location>
        <begin position="12"/>
        <end position="35"/>
    </location>
</feature>
<dbReference type="InterPro" id="IPR052337">
    <property type="entry name" value="SAT4-like"/>
</dbReference>
<keyword evidence="3 7" id="KW-1133">Transmembrane helix</keyword>
<dbReference type="EMBL" id="LHQR01000065">
    <property type="protein sequence ID" value="KXG48375.1"/>
    <property type="molecule type" value="Genomic_DNA"/>
</dbReference>
<evidence type="ECO:0000259" key="8">
    <source>
        <dbReference type="Pfam" id="PF20684"/>
    </source>
</evidence>
<evidence type="ECO:0000256" key="1">
    <source>
        <dbReference type="ARBA" id="ARBA00004141"/>
    </source>
</evidence>
<name>A0A135LHE4_PENPA</name>
<protein>
    <recommendedName>
        <fullName evidence="8">Rhodopsin domain-containing protein</fullName>
    </recommendedName>
</protein>
<keyword evidence="10" id="KW-1185">Reference proteome</keyword>
<keyword evidence="4 7" id="KW-0472">Membrane</keyword>
<evidence type="ECO:0000313" key="10">
    <source>
        <dbReference type="Proteomes" id="UP000070168"/>
    </source>
</evidence>
<feature type="transmembrane region" description="Helical" evidence="7">
    <location>
        <begin position="89"/>
        <end position="115"/>
    </location>
</feature>
<dbReference type="RefSeq" id="XP_040646911.1">
    <property type="nucleotide sequence ID" value="XM_040789958.1"/>
</dbReference>
<dbReference type="GeneID" id="63705258"/>
<dbReference type="STRING" id="5078.A0A135LHE4"/>
<evidence type="ECO:0000256" key="6">
    <source>
        <dbReference type="SAM" id="MobiDB-lite"/>
    </source>
</evidence>
<evidence type="ECO:0000256" key="7">
    <source>
        <dbReference type="SAM" id="Phobius"/>
    </source>
</evidence>
<comment type="caution">
    <text evidence="9">The sequence shown here is derived from an EMBL/GenBank/DDBJ whole genome shotgun (WGS) entry which is preliminary data.</text>
</comment>
<dbReference type="AlphaFoldDB" id="A0A135LHE4"/>